<name>E3MWY0_CAERE</name>
<gene>
    <name evidence="3" type="ORF">CRE_09672</name>
</gene>
<dbReference type="EMBL" id="DS268489">
    <property type="protein sequence ID" value="EFP11406.1"/>
    <property type="molecule type" value="Genomic_DNA"/>
</dbReference>
<keyword evidence="4" id="KW-1185">Reference proteome</keyword>
<proteinExistence type="predicted"/>
<feature type="chain" id="PRO_5003175660" evidence="2">
    <location>
        <begin position="17"/>
        <end position="458"/>
    </location>
</feature>
<feature type="coiled-coil region" evidence="1">
    <location>
        <begin position="155"/>
        <end position="308"/>
    </location>
</feature>
<evidence type="ECO:0000313" key="3">
    <source>
        <dbReference type="EMBL" id="EFP11406.1"/>
    </source>
</evidence>
<feature type="signal peptide" evidence="2">
    <location>
        <begin position="1"/>
        <end position="16"/>
    </location>
</feature>
<keyword evidence="1" id="KW-0175">Coiled coil</keyword>
<organism evidence="4">
    <name type="scientific">Caenorhabditis remanei</name>
    <name type="common">Caenorhabditis vulgaris</name>
    <dbReference type="NCBI Taxonomy" id="31234"/>
    <lineage>
        <taxon>Eukaryota</taxon>
        <taxon>Metazoa</taxon>
        <taxon>Ecdysozoa</taxon>
        <taxon>Nematoda</taxon>
        <taxon>Chromadorea</taxon>
        <taxon>Rhabditida</taxon>
        <taxon>Rhabditina</taxon>
        <taxon>Rhabditomorpha</taxon>
        <taxon>Rhabditoidea</taxon>
        <taxon>Rhabditidae</taxon>
        <taxon>Peloderinae</taxon>
        <taxon>Caenorhabditis</taxon>
    </lineage>
</organism>
<accession>E3MWY0</accession>
<dbReference type="InParanoid" id="E3MWY0"/>
<dbReference type="OrthoDB" id="10676040at2759"/>
<protein>
    <submittedName>
        <fullName evidence="3">Uncharacterized protein</fullName>
    </submittedName>
</protein>
<reference evidence="3" key="1">
    <citation type="submission" date="2007-07" db="EMBL/GenBank/DDBJ databases">
        <title>PCAP assembly of the Caenorhabditis remanei genome.</title>
        <authorList>
            <consortium name="The Caenorhabditis remanei Sequencing Consortium"/>
            <person name="Wilson R.K."/>
        </authorList>
    </citation>
    <scope>NUCLEOTIDE SEQUENCE [LARGE SCALE GENOMIC DNA]</scope>
    <source>
        <strain evidence="3">PB4641</strain>
    </source>
</reference>
<dbReference type="AlphaFoldDB" id="E3MWY0"/>
<evidence type="ECO:0000256" key="2">
    <source>
        <dbReference type="SAM" id="SignalP"/>
    </source>
</evidence>
<evidence type="ECO:0000256" key="1">
    <source>
        <dbReference type="SAM" id="Coils"/>
    </source>
</evidence>
<dbReference type="HOGENOM" id="CLU_597501_0_0_1"/>
<dbReference type="Proteomes" id="UP000008281">
    <property type="component" value="Unassembled WGS sequence"/>
</dbReference>
<keyword evidence="2" id="KW-0732">Signal</keyword>
<dbReference type="eggNOG" id="ENOG502TK8V">
    <property type="taxonomic scope" value="Eukaryota"/>
</dbReference>
<sequence length="458" mass="53660">MGGQLGSAHFLALALAQPLALLISHVFLCSQIFFAENMGLVESSETGEKELRSTVAPPSTPYDDADQRFKTLLGDMEEVPADKIREALLDVFDDGHLLRILDHLKEWNILNEKHNTTDVCGIFMTALIHYLPIYSDTRLELSIDKFNEKTEKVYEERLEIDKKAADAEIEELTKKLSREENRAQTANSNYKKLLAKLENQKNAHKHVMQQKDEEIERLRKENTLLFEDLVRARTGNSKQEEVTESKKLLKEDLKSAKYKNQQLETTIADMKKTLDWEQLERKGMQKQIEDERERSTKLETELNESRLECAAYVQMREKDKMSKSLLRDEETRTQQLIDYIGIMWNYQVRRENNKLFNFTRMICMLSDSQKNQEIEKTRKKLTEIRYMMKPCQIEQALEDIRNSKKAKKVFEETLEGLLDHIVKNPNQGISHEVPTHATYLPIIREELQHLFEEQPKRI</sequence>
<evidence type="ECO:0000313" key="4">
    <source>
        <dbReference type="Proteomes" id="UP000008281"/>
    </source>
</evidence>